<dbReference type="SMART" id="SM00822">
    <property type="entry name" value="PKS_KR"/>
    <property type="match status" value="3"/>
</dbReference>
<keyword evidence="6" id="KW-0045">Antibiotic biosynthesis</keyword>
<name>A0A840J631_9PSEU</name>
<comment type="cofactor">
    <cofactor evidence="1">
        <name>pantetheine 4'-phosphate</name>
        <dbReference type="ChEBI" id="CHEBI:47942"/>
    </cofactor>
</comment>
<dbReference type="InterPro" id="IPR036736">
    <property type="entry name" value="ACP-like_sf"/>
</dbReference>
<dbReference type="InterPro" id="IPR055123">
    <property type="entry name" value="SpnB-like_Rossmann"/>
</dbReference>
<keyword evidence="3" id="KW-0597">Phosphoprotein</keyword>
<dbReference type="InterPro" id="IPR050091">
    <property type="entry name" value="PKS_NRPS_Biosynth_Enz"/>
</dbReference>
<keyword evidence="7" id="KW-0511">Multifunctional enzyme</keyword>
<dbReference type="InterPro" id="IPR016035">
    <property type="entry name" value="Acyl_Trfase/lysoPLipase"/>
</dbReference>
<reference evidence="11 12" key="1">
    <citation type="submission" date="2020-08" db="EMBL/GenBank/DDBJ databases">
        <title>Sequencing the genomes of 1000 actinobacteria strains.</title>
        <authorList>
            <person name="Klenk H.-P."/>
        </authorList>
    </citation>
    <scope>NUCLEOTIDE SEQUENCE [LARGE SCALE GENOMIC DNA]</scope>
    <source>
        <strain evidence="11 12">DSM 45859</strain>
    </source>
</reference>
<dbReference type="Gene3D" id="3.40.50.720">
    <property type="entry name" value="NAD(P)-binding Rossmann-like Domain"/>
    <property type="match status" value="3"/>
</dbReference>
<evidence type="ECO:0000256" key="8">
    <source>
        <dbReference type="ARBA" id="ARBA00023315"/>
    </source>
</evidence>
<dbReference type="InterPro" id="IPR014030">
    <property type="entry name" value="Ketoacyl_synth_N"/>
</dbReference>
<dbReference type="Gene3D" id="3.40.47.10">
    <property type="match status" value="3"/>
</dbReference>
<evidence type="ECO:0000256" key="3">
    <source>
        <dbReference type="ARBA" id="ARBA00022553"/>
    </source>
</evidence>
<dbReference type="InterPro" id="IPR041618">
    <property type="entry name" value="PKS_DE"/>
</dbReference>
<evidence type="ECO:0000256" key="6">
    <source>
        <dbReference type="ARBA" id="ARBA00023194"/>
    </source>
</evidence>
<dbReference type="GO" id="GO:0031177">
    <property type="term" value="F:phosphopantetheine binding"/>
    <property type="evidence" value="ECO:0007669"/>
    <property type="project" value="InterPro"/>
</dbReference>
<dbReference type="InterPro" id="IPR036291">
    <property type="entry name" value="NAD(P)-bd_dom_sf"/>
</dbReference>
<evidence type="ECO:0000313" key="12">
    <source>
        <dbReference type="Proteomes" id="UP000581769"/>
    </source>
</evidence>
<dbReference type="PROSITE" id="PS00012">
    <property type="entry name" value="PHOSPHOPANTETHEINE"/>
    <property type="match status" value="3"/>
</dbReference>
<dbReference type="InterPro" id="IPR016036">
    <property type="entry name" value="Malonyl_transacylase_ACP-bd"/>
</dbReference>
<evidence type="ECO:0000259" key="10">
    <source>
        <dbReference type="PROSITE" id="PS52004"/>
    </source>
</evidence>
<dbReference type="InterPro" id="IPR001227">
    <property type="entry name" value="Ac_transferase_dom_sf"/>
</dbReference>
<dbReference type="PROSITE" id="PS50075">
    <property type="entry name" value="CARRIER"/>
    <property type="match status" value="3"/>
</dbReference>
<comment type="caution">
    <text evidence="11">The sequence shown here is derived from an EMBL/GenBank/DDBJ whole genome shotgun (WGS) entry which is preliminary data.</text>
</comment>
<protein>
    <submittedName>
        <fullName evidence="11">Acyl transferase domain-containing protein/acyl carrier protein</fullName>
    </submittedName>
</protein>
<dbReference type="InterPro" id="IPR020841">
    <property type="entry name" value="PKS_Beta-ketoAc_synthase_dom"/>
</dbReference>
<evidence type="ECO:0000256" key="4">
    <source>
        <dbReference type="ARBA" id="ARBA00022679"/>
    </source>
</evidence>
<organism evidence="11 12">
    <name type="scientific">Amycolatopsis jiangsuensis</name>
    <dbReference type="NCBI Taxonomy" id="1181879"/>
    <lineage>
        <taxon>Bacteria</taxon>
        <taxon>Bacillati</taxon>
        <taxon>Actinomycetota</taxon>
        <taxon>Actinomycetes</taxon>
        <taxon>Pseudonocardiales</taxon>
        <taxon>Pseudonocardiaceae</taxon>
        <taxon>Amycolatopsis</taxon>
    </lineage>
</organism>
<keyword evidence="2" id="KW-0596">Phosphopantetheine</keyword>
<feature type="domain" description="Ketosynthase family 3 (KS3)" evidence="10">
    <location>
        <begin position="2922"/>
        <end position="3344"/>
    </location>
</feature>
<dbReference type="Pfam" id="PF00550">
    <property type="entry name" value="PP-binding"/>
    <property type="match status" value="3"/>
</dbReference>
<dbReference type="NCBIfam" id="NF045894">
    <property type="entry name" value="PKS_plus_SDR"/>
    <property type="match status" value="2"/>
</dbReference>
<dbReference type="Gene3D" id="6.10.140.1830">
    <property type="match status" value="2"/>
</dbReference>
<dbReference type="InterPro" id="IPR018201">
    <property type="entry name" value="Ketoacyl_synth_AS"/>
</dbReference>
<evidence type="ECO:0000313" key="11">
    <source>
        <dbReference type="EMBL" id="MBB4689243.1"/>
    </source>
</evidence>
<accession>A0A840J631</accession>
<dbReference type="SMART" id="SM01294">
    <property type="entry name" value="PKS_PP_betabranch"/>
    <property type="match status" value="3"/>
</dbReference>
<dbReference type="PROSITE" id="PS00606">
    <property type="entry name" value="KS3_1"/>
    <property type="match status" value="3"/>
</dbReference>
<dbReference type="PANTHER" id="PTHR43775">
    <property type="entry name" value="FATTY ACID SYNTHASE"/>
    <property type="match status" value="1"/>
</dbReference>
<dbReference type="SMART" id="SM00823">
    <property type="entry name" value="PKS_PP"/>
    <property type="match status" value="3"/>
</dbReference>
<dbReference type="FunFam" id="1.10.1200.10:FF:000007">
    <property type="entry name" value="Probable polyketide synthase pks17"/>
    <property type="match status" value="3"/>
</dbReference>
<keyword evidence="4 11" id="KW-0808">Transferase</keyword>
<dbReference type="Pfam" id="PF08990">
    <property type="entry name" value="Docking"/>
    <property type="match status" value="1"/>
</dbReference>
<dbReference type="Pfam" id="PF08659">
    <property type="entry name" value="KR"/>
    <property type="match status" value="3"/>
</dbReference>
<keyword evidence="5" id="KW-0677">Repeat</keyword>
<sequence length="4456" mass="464709">MESQEKLFDYLKKASAELQETRRRLRGLEADRDEPIAIVGMGCRLPGGVRGPGDLWDLVAAGTDAVSPFPTDRGWDDGGDYARQGGFVHDATDFDAAFFGISPREALAMDPQQRLLLEVTWEALERAGIDPHSLRGSRTGVFAGASSAGYGTELTGGNTGAEGYLMTGNAGSVISGRVSYTLGLEGPAVTVDTACSSSLVALHLAVQALRNRECGLALAGGVTVMATAGTFAEFSRQQGLSADGRCRSFSEDADGTGWSEGAGVLVVERLTDARRNGHRVLAVVTGSAVNQDGASNGLTAPNGPSQQRVIRSALAAARISPEQVDVVEAHGTGTTLGDPIEAQAVLSTYGQDRSAPLWLGSLKSNLGHAQQAAGVAGVIKMVEALRHSRLPRTLHAGEPTSQVDWSAGNVRLLQEDVEWAAGERLRRAGVSAFGMSGTNAHVIVEEAPAAEPAEAIAAPEVLTTAATPWVLSGRTPEGLAAQAVRLREHLLRHPADRGDVAWSLATTRSAFEHRAVLRDDDALAALAERRPAPGLVTGRNGARGRTVFVFPGQGSQWLGMGRELSEVSPVFAARLAECREALAPYLDLDAAFAGELEGADVVQPALWAVMVSLAEVWRVAGVRPDAVVGHSQGEIAAAAVAGVLSLEDAARVVALRSKALTALAGRGGMLSIAEPADAVRVRIVPWGDRVSIAAVNGPVSTVVSGEPDALRELAESADVRTRMVPVDYASHSAQVDELRDEIVQHLQGIEPREGEIPLVSAMSGEWNPHMDAEYWYSSLRETVEFERAIRILGEGHGVFIEASPHAVLTAAIGDTLDEPVVTGTLRRDDGGARRLLTSFAEAYVRGVPVDWSSFLRGTVIDLPTYAFQRERFWPEAKPATAAEDWRYRIVWTQVGESAAAPAGRWLLLGDAPEVERALAERGVEVVTDVTETGLTGLTGAVAVEPTLAETLELVQQNLGAPLWVLTRGAVAAVPGEAVPAPEQAQLWGFGRVAALEHPERWGGLIDLPSTEDDRTAALLCAALAGVEDQVALRGSTTLARRLVHAPAPQRTQEWRPRGPVLITGGTGAIGGHVGRWLSGRGAEKLVLTSRSGPAAGVALAAELAESGTAVEVVACDVAERSQVAGLLDRTGVTAVVHAAGVGEGGPIAETTAADLVSAMRAKVDGARWLDELTGELDAFVVFSSGAAIWGSGGLSGYAAANAHLDALADSRRARGLAATSVAWGLWGGGGMVGGAAGAQLRGLGMRVMAPERGIDALARILDGDEPAVTVADIDWQKFAPTFTLRRTSPLIAGLPEVRTALSTEDEPGESASELGRRLAGLSREEQLRELTDLVRAEAAAVLGHTGVEALEPRRAFKELGFDSLTAVELRNRLTAASGLKLPSTLIFDYPNAAALAELLGSRLTGVHVGPDSARVTTIADGEPLAIVGMGCRFPGGATSPEQLWELLAAGTDTISAFPTDRGWEAVEQRYGDPDTTYVRQGAFIYDAPEFDAGFFGISPREALAMDPQQRMLLEVAWETLEGAGIDPASLRGSATGVFAGATYSGYGMGLEGGESGAEGYLMTGGLTAVISGRVSYTLGLEGPAVTVDTACSSSLVALHLAAQSLRSGECSMALAGGVAVLSTPGAFAEFSRQQGMAADGRCKAFAAGADGIGWGEGAGMLLLERLSDAQRNGHEVLAVLRGTAANQDGASNGLAAPNGPSQQRVIRAALADARLSTQDVDAVEAHGTGTALGDPIEAQAVLATYGQDRAEPLWLGSIKSNIGHPQTAAGVAGVLKMVLALRHGQLPPTLHAEQPSAEIDWTEGNVRLLTEAVPWPARERPRRAGVSAFGVSGTNVHVIVEEAPAAEPVVVERAPLVRAAVPAWVVTGRSKNGLAAQAGRLREHVLARPDLDPVDVAWSLVTTRSPFEHRAVVTGGDPAAALAAIATGQPAPGVVTGTVVPAGAGRTVFVFPGQGSQWLGMARELSEVSPVFAARLAECRDALAPYVDLDVALAGGLEGADVVQPALWAVMVSLAAVWRAAGVRPDAVVGHSQGEIAAAAVAGHLSLDDAARVVALRSKALTALAGRGGMMSIAEPADAVRERIVPWGDRISVAAVNGPVSTVVSGEPDALRELAESTDVHTRMVPVDYASHSAQVDELRDEIIQRLQGIEPREGEIPLVSAMSGEWNPTMDAEYWYASLRETVEFERAIRIAGERHSVFVEASPHAVLTGAIADTLDAPVVAGTLRRDDGGAERLLTSFAEAYVHGVPVDWAAVLGGGANTPLPTYAFQRRRYWPAEPEPKTTVAASGAEGRFWAAVDRGDRTELADLLAFDGSGLDDVLPALTSWRHREQADSTVSDWRYRIDWAPIAETPAVLSGTWLIVGEAPKLANAIRGRGAEVITLDVAVLDRDTLAEALSGLPPVDGVVSAFALDETPLAAFPTVARGVAGTLVLVQALGDAGVTAPLWVLTSGAVSTGASEVLTSPVQAQVWGLGRVVGLEHAGRWGGLLDLPPAWDDRIASKVCSALAGHEDQVAVRASGSFARRLVRSGTRRPAGAGWTPRGTVLLTGGTGSIGGRVGTWLADRGAPRVVLTSRSGPSAEGVADLAAEIAVGGSTVDVVCCDTADRTQVAELLETIAATGPALSSVLHSANAVYVTPLDNTSVEGLSVSLGAKAAGARHLDELTADLDLDAFVLFSSISATWGSNDHGAYAAGNAYLDALAEDRRARGLPGTSIAWGVWDTRDWDAVNAVLEQRPGSVTPERLLRQGMNFLEPGRALTALGQVLDDDETFLAVADVDWERFAPVFTAARERPLLERIPEAREPEAAATEPGETSDLAAKLADADPAERLRVVAELVRGHAAAVLGHGAAEEVPAGRAFRDLGFDSLTAVELRNRIGAATGLKLPSTVVFDYPNPMVLAKEIVERVFGAAAPVITHSRDVSTEPIAIVGMGCRYAGGLHDPDALWDLLVSGGDAITGFPADRGWDTDGLFDPNPDNPGTSYVSQGGFLHGVANFDAGFFGISPREALAMDPQQRLLLEVSWETLERAGIDPERLRGSATGVFAGAAPSGYLGSGEFDGVEGHLITGNTGSVLSGRISYTLGLEGPAVTIDTACSSSLVALHLAAQALRAGECELALAGGVMVMADPTEFVGFSRQRVLAADGRCKAFAAAADGMGMAEGAGMVLLERLSDARRNGHEVLAVVRGSATNQDGASNGLTAPNGPSQQRVIRAALAGAGLSTADVDVVEAHGTGTALGDPIEAQALLGTYGQDRSEPLWLGSVKSNIGHSQQAAGVAGVIKMVQALRHGKLPATLHVDEPSPHVDWSSGRVELLRELVDWAPGERPRRAGVSAFGISGTNAHVIIEEAPAGEPAGDPRVPAIVARAWPISARSADALAEQAARLRDHFLTHTELEHADVGYSLATTRSAFEHRAVVLGEPVEGLAAVAKGRSAPGVVSGVVPAAGAGRVGFLFAGQGSQRAGMGRELHAASPVFAAAFDEACELIEAELGHPIRDVVLGDGEDERADRTLYAQTGLFAVEVGLVALLAECGLRPDAVAGHSVGEIAAAHVAGVLSLEDAARLVAHRARLMQALPGGGAMAAIGVADIEVPKGVSVAAVNGPGSVVVSGDEDAVDALVEEHRAAGHRVRKLRVSHAFHSHRMDPVLGELTTVAESLTFDSPRIPWIGALDGAPVEAPTADYWPTQARQAVRFGDAVASLAAQGISMFLEIGPDGTLSSMGPAVTPDSTFLPLLRKDSPAPEAFVTALAQAYTRGLPVTWDAILTGHRVDLPTYAFDQQRFWPKPLSAKPTVTSGSEGEARFWAAVEHGDTDMLTEALAVDGDRPFREVLPALASWHRRERDDSTTAAWRYRITWEPVTEAKATLDGTWLVVADPARETRDCVRALTAAGAEVVEAGFDAGHAGDYAGIVALPASGDEPVPGFPVVPRGVGQVLTLVQEGLDAPVWVVTEGAVAAGPGEAVADPAQAQIWGLGRVAALEFPERWGGLVDLGSEGNAASLAAVLSGAEDQVAIRPSGLLARRLVRAPRAELTRTWQPRGTTLITGGTGGIGGHLSRWIAGRGAPELALTSRSGPAAAGVAGLAAELAGQGTAVRVLACDTAERRQVAAMLERLPGLTAVVHAAGIGQTTPTAEVTLEEHTRVVAAKVAGARWLDELTGDLDVFVLFSSIAATWGSALQPAYAAGNAYLDALAVNRRTRGRVATSVAWGLWDGAGMGAGAAGEEFARRGLGMMDPRRAISALAQAVDGGDTAIAVADVDWARFAPAFTVRRPSPLLGSLPEACTAEEAEPEVDDGFAQRLSVLSTVDQVRTLVDLVRGEAAAALGFADAGQVGQDRAFKDLGFDSLTAIELRNRLSVSTGLALPATLVFDHPSPAALAEFLRAELVGDSAEAGLPEQLDRFEALLAGAEADERTHELVAARLQKVLAAWTDRARDGDEVVSRIEAATDDEMFDFINTELGRSE</sequence>
<dbReference type="PANTHER" id="PTHR43775:SF51">
    <property type="entry name" value="INACTIVE PHENOLPHTHIOCEROL SYNTHESIS POLYKETIDE SYNTHASE TYPE I PKS1-RELATED"/>
    <property type="match status" value="1"/>
</dbReference>
<dbReference type="Pfam" id="PF16197">
    <property type="entry name" value="KAsynt_C_assoc"/>
    <property type="match status" value="3"/>
</dbReference>
<dbReference type="EMBL" id="JACHMG010000001">
    <property type="protein sequence ID" value="MBB4689243.1"/>
    <property type="molecule type" value="Genomic_DNA"/>
</dbReference>
<dbReference type="Gene3D" id="3.30.70.3290">
    <property type="match status" value="3"/>
</dbReference>
<dbReference type="InterPro" id="IPR015083">
    <property type="entry name" value="NorB/c/GfsB-D-like_docking"/>
</dbReference>
<dbReference type="SUPFAM" id="SSF47336">
    <property type="entry name" value="ACP-like"/>
    <property type="match status" value="3"/>
</dbReference>
<dbReference type="GO" id="GO:0033068">
    <property type="term" value="P:macrolide biosynthetic process"/>
    <property type="evidence" value="ECO:0007669"/>
    <property type="project" value="UniProtKB-ARBA"/>
</dbReference>
<proteinExistence type="predicted"/>
<dbReference type="Gene3D" id="1.10.1200.10">
    <property type="entry name" value="ACP-like"/>
    <property type="match status" value="3"/>
</dbReference>
<evidence type="ECO:0000256" key="5">
    <source>
        <dbReference type="ARBA" id="ARBA00022737"/>
    </source>
</evidence>
<evidence type="ECO:0000259" key="9">
    <source>
        <dbReference type="PROSITE" id="PS50075"/>
    </source>
</evidence>
<keyword evidence="12" id="KW-1185">Reference proteome</keyword>
<feature type="domain" description="Ketosynthase family 3 (KS3)" evidence="10">
    <location>
        <begin position="33"/>
        <end position="446"/>
    </location>
</feature>
<dbReference type="CDD" id="cd00833">
    <property type="entry name" value="PKS"/>
    <property type="match status" value="3"/>
</dbReference>
<dbReference type="SUPFAM" id="SSF52151">
    <property type="entry name" value="FabD/lysophospholipase-like"/>
    <property type="match status" value="3"/>
</dbReference>
<dbReference type="GO" id="GO:0004315">
    <property type="term" value="F:3-oxoacyl-[acyl-carrier-protein] synthase activity"/>
    <property type="evidence" value="ECO:0007669"/>
    <property type="project" value="InterPro"/>
</dbReference>
<dbReference type="SMART" id="SM00827">
    <property type="entry name" value="PKS_AT"/>
    <property type="match status" value="3"/>
</dbReference>
<dbReference type="InterPro" id="IPR006162">
    <property type="entry name" value="Ppantetheine_attach_site"/>
</dbReference>
<dbReference type="InterPro" id="IPR057326">
    <property type="entry name" value="KR_dom"/>
</dbReference>
<dbReference type="InterPro" id="IPR016039">
    <property type="entry name" value="Thiolase-like"/>
</dbReference>
<dbReference type="Pfam" id="PF02801">
    <property type="entry name" value="Ketoacyl-synt_C"/>
    <property type="match status" value="3"/>
</dbReference>
<dbReference type="Pfam" id="PF22953">
    <property type="entry name" value="SpnB_Rossmann"/>
    <property type="match status" value="1"/>
</dbReference>
<feature type="domain" description="Carrier" evidence="9">
    <location>
        <begin position="1328"/>
        <end position="1403"/>
    </location>
</feature>
<dbReference type="InterPro" id="IPR014043">
    <property type="entry name" value="Acyl_transferase_dom"/>
</dbReference>
<gene>
    <name evidence="11" type="ORF">BJY18_006728</name>
</gene>
<keyword evidence="8" id="KW-0012">Acyltransferase</keyword>
<dbReference type="GO" id="GO:0004312">
    <property type="term" value="F:fatty acid synthase activity"/>
    <property type="evidence" value="ECO:0007669"/>
    <property type="project" value="TreeGrafter"/>
</dbReference>
<dbReference type="SMART" id="SM00825">
    <property type="entry name" value="PKS_KS"/>
    <property type="match status" value="3"/>
</dbReference>
<dbReference type="SUPFAM" id="SSF53901">
    <property type="entry name" value="Thiolase-like"/>
    <property type="match status" value="3"/>
</dbReference>
<dbReference type="Pfam" id="PF00109">
    <property type="entry name" value="ketoacyl-synt"/>
    <property type="match status" value="3"/>
</dbReference>
<dbReference type="InterPro" id="IPR032821">
    <property type="entry name" value="PKS_assoc"/>
</dbReference>
<evidence type="ECO:0000256" key="7">
    <source>
        <dbReference type="ARBA" id="ARBA00023268"/>
    </source>
</evidence>
<dbReference type="Pfam" id="PF18369">
    <property type="entry name" value="PKS_DE"/>
    <property type="match status" value="2"/>
</dbReference>
<feature type="domain" description="Ketosynthase family 3 (KS3)" evidence="10">
    <location>
        <begin position="1421"/>
        <end position="1842"/>
    </location>
</feature>
<dbReference type="InterPro" id="IPR020806">
    <property type="entry name" value="PKS_PP-bd"/>
</dbReference>
<dbReference type="SUPFAM" id="SSF55048">
    <property type="entry name" value="Probable ACP-binding domain of malonyl-CoA ACP transacylase"/>
    <property type="match status" value="3"/>
</dbReference>
<dbReference type="PROSITE" id="PS52004">
    <property type="entry name" value="KS3_2"/>
    <property type="match status" value="3"/>
</dbReference>
<dbReference type="InterPro" id="IPR009081">
    <property type="entry name" value="PP-bd_ACP"/>
</dbReference>
<dbReference type="Gene3D" id="3.40.366.10">
    <property type="entry name" value="Malonyl-Coenzyme A Acyl Carrier Protein, domain 2"/>
    <property type="match status" value="3"/>
</dbReference>
<feature type="domain" description="Carrier" evidence="9">
    <location>
        <begin position="4296"/>
        <end position="4378"/>
    </location>
</feature>
<feature type="domain" description="Carrier" evidence="9">
    <location>
        <begin position="2831"/>
        <end position="2906"/>
    </location>
</feature>
<dbReference type="CDD" id="cd08952">
    <property type="entry name" value="KR_1_SDR_x"/>
    <property type="match status" value="3"/>
</dbReference>
<dbReference type="RefSeq" id="WP_184783811.1">
    <property type="nucleotide sequence ID" value="NZ_JACHMG010000001.1"/>
</dbReference>
<evidence type="ECO:0000256" key="2">
    <source>
        <dbReference type="ARBA" id="ARBA00022450"/>
    </source>
</evidence>
<dbReference type="FunFam" id="3.40.47.10:FF:000019">
    <property type="entry name" value="Polyketide synthase type I"/>
    <property type="match status" value="3"/>
</dbReference>
<dbReference type="InterPro" id="IPR014031">
    <property type="entry name" value="Ketoacyl_synth_C"/>
</dbReference>
<dbReference type="Proteomes" id="UP000581769">
    <property type="component" value="Unassembled WGS sequence"/>
</dbReference>
<dbReference type="SUPFAM" id="SSF51735">
    <property type="entry name" value="NAD(P)-binding Rossmann-fold domains"/>
    <property type="match status" value="6"/>
</dbReference>
<dbReference type="GO" id="GO:0006633">
    <property type="term" value="P:fatty acid biosynthetic process"/>
    <property type="evidence" value="ECO:0007669"/>
    <property type="project" value="InterPro"/>
</dbReference>
<dbReference type="InterPro" id="IPR013968">
    <property type="entry name" value="PKS_KR"/>
</dbReference>
<evidence type="ECO:0000256" key="1">
    <source>
        <dbReference type="ARBA" id="ARBA00001957"/>
    </source>
</evidence>
<dbReference type="Pfam" id="PF00698">
    <property type="entry name" value="Acyl_transf_1"/>
    <property type="match status" value="3"/>
</dbReference>